<sequence>MTLWRLGWLRDGELPEGWPPRMVRFGPCELRVTGFDVDPWPFARLASAGPTRRVRLRMITPLFFSRSGRDLPLPEPVLIVRSLWTRWNIYAPAALAIDEGIVRELADAVFLDSVSGASRQVPLTEQVRQVGFVGSAELRLLKTASVTVADVFGALSRFAAIAGIGALTTHGFGAVEVGPTV</sequence>
<gene>
    <name evidence="2" type="ordered locus">FsymDg_0865</name>
</gene>
<proteinExistence type="predicted"/>
<dbReference type="KEGG" id="fsy:FsymDg_0865"/>
<feature type="domain" description="CRISPR-associated protein Cas6 C-terminal" evidence="1">
    <location>
        <begin position="56"/>
        <end position="175"/>
    </location>
</feature>
<dbReference type="RefSeq" id="WP_013872355.1">
    <property type="nucleotide sequence ID" value="NC_015656.1"/>
</dbReference>
<dbReference type="Proteomes" id="UP000001549">
    <property type="component" value="Chromosome"/>
</dbReference>
<dbReference type="EMBL" id="CP002801">
    <property type="protein sequence ID" value="AEH08377.1"/>
    <property type="molecule type" value="Genomic_DNA"/>
</dbReference>
<dbReference type="HOGENOM" id="CLU_099006_0_0_11"/>
<dbReference type="eggNOG" id="COG5551">
    <property type="taxonomic scope" value="Bacteria"/>
</dbReference>
<keyword evidence="3" id="KW-1185">Reference proteome</keyword>
<dbReference type="InterPro" id="IPR019267">
    <property type="entry name" value="CRISPR-assoc_Cas6_C"/>
</dbReference>
<evidence type="ECO:0000313" key="3">
    <source>
        <dbReference type="Proteomes" id="UP000001549"/>
    </source>
</evidence>
<evidence type="ECO:0000259" key="1">
    <source>
        <dbReference type="Pfam" id="PF10040"/>
    </source>
</evidence>
<dbReference type="Pfam" id="PF10040">
    <property type="entry name" value="CRISPR_Cas6"/>
    <property type="match status" value="1"/>
</dbReference>
<reference evidence="2 3" key="1">
    <citation type="submission" date="2011-05" db="EMBL/GenBank/DDBJ databases">
        <title>Complete sequence of chromosome of Frankia symbiont of Datisca glomerata.</title>
        <authorList>
            <consortium name="US DOE Joint Genome Institute"/>
            <person name="Lucas S."/>
            <person name="Han J."/>
            <person name="Lapidus A."/>
            <person name="Cheng J.-F."/>
            <person name="Goodwin L."/>
            <person name="Pitluck S."/>
            <person name="Peters L."/>
            <person name="Mikhailova N."/>
            <person name="Chertkov O."/>
            <person name="Teshima H."/>
            <person name="Han C."/>
            <person name="Tapia R."/>
            <person name="Land M."/>
            <person name="Hauser L."/>
            <person name="Kyrpides N."/>
            <person name="Ivanova N."/>
            <person name="Pagani I."/>
            <person name="Berry A."/>
            <person name="Pawlowski K."/>
            <person name="Persson T."/>
            <person name="Vanden Heuvel B."/>
            <person name="Benson D."/>
            <person name="Woyke T."/>
        </authorList>
    </citation>
    <scope>NUCLEOTIDE SEQUENCE [LARGE SCALE GENOMIC DNA]</scope>
    <source>
        <strain evidence="3">4085684</strain>
    </source>
</reference>
<name>F8AWH3_9ACTN</name>
<dbReference type="Gene3D" id="3.30.70.1900">
    <property type="match status" value="1"/>
</dbReference>
<evidence type="ECO:0000313" key="2">
    <source>
        <dbReference type="EMBL" id="AEH08377.1"/>
    </source>
</evidence>
<protein>
    <recommendedName>
        <fullName evidence="1">CRISPR-associated protein Cas6 C-terminal domain-containing protein</fullName>
    </recommendedName>
</protein>
<accession>F8AWH3</accession>
<organism evidence="2 3">
    <name type="scientific">Candidatus Protofrankia datiscae</name>
    <dbReference type="NCBI Taxonomy" id="2716812"/>
    <lineage>
        <taxon>Bacteria</taxon>
        <taxon>Bacillati</taxon>
        <taxon>Actinomycetota</taxon>
        <taxon>Actinomycetes</taxon>
        <taxon>Frankiales</taxon>
        <taxon>Frankiaceae</taxon>
        <taxon>Protofrankia</taxon>
    </lineage>
</organism>
<dbReference type="CDD" id="cd21141">
    <property type="entry name" value="Cas6_III-like"/>
    <property type="match status" value="1"/>
</dbReference>
<dbReference type="AlphaFoldDB" id="F8AWH3"/>